<proteinExistence type="predicted"/>
<comment type="caution">
    <text evidence="1">The sequence shown here is derived from an EMBL/GenBank/DDBJ whole genome shotgun (WGS) entry which is preliminary data.</text>
</comment>
<sequence length="131" mass="14491">MKSANTNALYSNDDVTKSVIDYSTTNSDGLPRFITDYHATIVANHPRSEYMTSTLQGQFQAYFTRTIGAKRVLEIGTFIGFSAMVWAHAVGKDGKVTTLEFEEEYAVDARKALKENGVENVEVIKGDALET</sequence>
<accession>A0ACC1MYT4</accession>
<keyword evidence="2" id="KW-1185">Reference proteome</keyword>
<protein>
    <submittedName>
        <fullName evidence="1">Uncharacterized protein</fullName>
    </submittedName>
</protein>
<gene>
    <name evidence="1" type="ORF">NQ176_g7309</name>
</gene>
<reference evidence="1" key="1">
    <citation type="submission" date="2022-08" db="EMBL/GenBank/DDBJ databases">
        <title>Genome Sequence of Lecanicillium fungicola.</title>
        <authorList>
            <person name="Buettner E."/>
        </authorList>
    </citation>
    <scope>NUCLEOTIDE SEQUENCE</scope>
    <source>
        <strain evidence="1">Babe33</strain>
    </source>
</reference>
<dbReference type="EMBL" id="JANJQO010001201">
    <property type="protein sequence ID" value="KAJ2972172.1"/>
    <property type="molecule type" value="Genomic_DNA"/>
</dbReference>
<dbReference type="Proteomes" id="UP001143910">
    <property type="component" value="Unassembled WGS sequence"/>
</dbReference>
<evidence type="ECO:0000313" key="2">
    <source>
        <dbReference type="Proteomes" id="UP001143910"/>
    </source>
</evidence>
<organism evidence="1 2">
    <name type="scientific">Zarea fungicola</name>
    <dbReference type="NCBI Taxonomy" id="93591"/>
    <lineage>
        <taxon>Eukaryota</taxon>
        <taxon>Fungi</taxon>
        <taxon>Dikarya</taxon>
        <taxon>Ascomycota</taxon>
        <taxon>Pezizomycotina</taxon>
        <taxon>Sordariomycetes</taxon>
        <taxon>Hypocreomycetidae</taxon>
        <taxon>Hypocreales</taxon>
        <taxon>Cordycipitaceae</taxon>
        <taxon>Zarea</taxon>
    </lineage>
</organism>
<name>A0ACC1MYT4_9HYPO</name>
<evidence type="ECO:0000313" key="1">
    <source>
        <dbReference type="EMBL" id="KAJ2972172.1"/>
    </source>
</evidence>